<dbReference type="InterPro" id="IPR009069">
    <property type="entry name" value="Cys_alpha_HP_mot_SF"/>
</dbReference>
<feature type="region of interest" description="Disordered" evidence="1">
    <location>
        <begin position="159"/>
        <end position="187"/>
    </location>
</feature>
<evidence type="ECO:0000256" key="1">
    <source>
        <dbReference type="SAM" id="MobiDB-lite"/>
    </source>
</evidence>
<dbReference type="Pfam" id="PF08991">
    <property type="entry name" value="CMC4"/>
    <property type="match status" value="1"/>
</dbReference>
<protein>
    <submittedName>
        <fullName evidence="2">Uncharacterized protein</fullName>
    </submittedName>
</protein>
<dbReference type="InterPro" id="IPR027179">
    <property type="entry name" value="CMC4"/>
</dbReference>
<dbReference type="AlphaFoldDB" id="A0AAV1I9D7"/>
<evidence type="ECO:0000313" key="2">
    <source>
        <dbReference type="EMBL" id="CAK0783976.1"/>
    </source>
</evidence>
<dbReference type="Proteomes" id="UP001314263">
    <property type="component" value="Unassembled WGS sequence"/>
</dbReference>
<keyword evidence="3" id="KW-1185">Reference proteome</keyword>
<proteinExistence type="predicted"/>
<dbReference type="EMBL" id="CAUYUE010000009">
    <property type="protein sequence ID" value="CAK0783976.1"/>
    <property type="molecule type" value="Genomic_DNA"/>
</dbReference>
<accession>A0AAV1I9D7</accession>
<gene>
    <name evidence="2" type="ORF">CVIRNUC_007179</name>
</gene>
<sequence>MRHFRNIHHSQLRCLRCKEHVCTRGSGRPSPCCSLQAAFRLLPQKARAMPMVAGNKSSKWDACRLKATRLEYCLRDNNYRPIDCVPEILDLKQCCQLHEWKSIHCGFVPEEEPAPPANTKLVIEPQIDPLQAEKRFVDYVAHLTERCRASARAREVRDAAAHIDEEKHSSTLPADDPCDAHKEANTP</sequence>
<reference evidence="2 3" key="1">
    <citation type="submission" date="2023-10" db="EMBL/GenBank/DDBJ databases">
        <authorList>
            <person name="Maclean D."/>
            <person name="Macfadyen A."/>
        </authorList>
    </citation>
    <scope>NUCLEOTIDE SEQUENCE [LARGE SCALE GENOMIC DNA]</scope>
</reference>
<dbReference type="SUPFAM" id="SSF47072">
    <property type="entry name" value="Cysteine alpha-hairpin motif"/>
    <property type="match status" value="1"/>
</dbReference>
<name>A0AAV1I9D7_9CHLO</name>
<dbReference type="Gene3D" id="1.10.287.1130">
    <property type="entry name" value="CytochromE C oxidase copper chaperone"/>
    <property type="match status" value="1"/>
</dbReference>
<comment type="caution">
    <text evidence="2">The sequence shown here is derived from an EMBL/GenBank/DDBJ whole genome shotgun (WGS) entry which is preliminary data.</text>
</comment>
<feature type="compositionally biased region" description="Basic and acidic residues" evidence="1">
    <location>
        <begin position="159"/>
        <end position="169"/>
    </location>
</feature>
<organism evidence="2 3">
    <name type="scientific">Coccomyxa viridis</name>
    <dbReference type="NCBI Taxonomy" id="1274662"/>
    <lineage>
        <taxon>Eukaryota</taxon>
        <taxon>Viridiplantae</taxon>
        <taxon>Chlorophyta</taxon>
        <taxon>core chlorophytes</taxon>
        <taxon>Trebouxiophyceae</taxon>
        <taxon>Trebouxiophyceae incertae sedis</taxon>
        <taxon>Coccomyxaceae</taxon>
        <taxon>Coccomyxa</taxon>
    </lineage>
</organism>
<feature type="compositionally biased region" description="Basic and acidic residues" evidence="1">
    <location>
        <begin position="178"/>
        <end position="187"/>
    </location>
</feature>
<evidence type="ECO:0000313" key="3">
    <source>
        <dbReference type="Proteomes" id="UP001314263"/>
    </source>
</evidence>